<feature type="compositionally biased region" description="Polar residues" evidence="1">
    <location>
        <begin position="934"/>
        <end position="944"/>
    </location>
</feature>
<dbReference type="SMART" id="SM00219">
    <property type="entry name" value="TyrKc"/>
    <property type="match status" value="1"/>
</dbReference>
<feature type="transmembrane region" description="Helical" evidence="2">
    <location>
        <begin position="487"/>
        <end position="510"/>
    </location>
</feature>
<dbReference type="InterPro" id="IPR000719">
    <property type="entry name" value="Prot_kinase_dom"/>
</dbReference>
<dbReference type="Pfam" id="PF07714">
    <property type="entry name" value="PK_Tyr_Ser-Thr"/>
    <property type="match status" value="1"/>
</dbReference>
<dbReference type="PANTHER" id="PTHR24416:SF583">
    <property type="entry name" value="RECEPTOR PROTEIN-TYROSINE KINASE"/>
    <property type="match status" value="1"/>
</dbReference>
<dbReference type="WBParaSite" id="EEL_0000490201-mRNA-1">
    <property type="protein sequence ID" value="EEL_0000490201-mRNA-1"/>
    <property type="gene ID" value="EEL_0000490201"/>
</dbReference>
<dbReference type="Gene3D" id="1.10.510.10">
    <property type="entry name" value="Transferase(Phosphotransferase) domain 1"/>
    <property type="match status" value="1"/>
</dbReference>
<keyword evidence="2" id="KW-1133">Transmembrane helix</keyword>
<dbReference type="STRING" id="1147741.A0A158Q7K9"/>
<dbReference type="CDD" id="cd00192">
    <property type="entry name" value="PTKc"/>
    <property type="match status" value="1"/>
</dbReference>
<dbReference type="InterPro" id="IPR011009">
    <property type="entry name" value="Kinase-like_dom_sf"/>
</dbReference>
<dbReference type="PROSITE" id="PS00109">
    <property type="entry name" value="PROTEIN_KINASE_TYR"/>
    <property type="match status" value="1"/>
</dbReference>
<evidence type="ECO:0000313" key="5">
    <source>
        <dbReference type="Proteomes" id="UP000050640"/>
    </source>
</evidence>
<dbReference type="Gene3D" id="3.30.200.20">
    <property type="entry name" value="Phosphorylase Kinase, domain 1"/>
    <property type="match status" value="1"/>
</dbReference>
<dbReference type="InterPro" id="IPR050122">
    <property type="entry name" value="RTK"/>
</dbReference>
<reference evidence="6" key="1">
    <citation type="submission" date="2016-04" db="UniProtKB">
        <authorList>
            <consortium name="WormBaseParasite"/>
        </authorList>
    </citation>
    <scope>IDENTIFICATION</scope>
</reference>
<evidence type="ECO:0000256" key="1">
    <source>
        <dbReference type="SAM" id="MobiDB-lite"/>
    </source>
</evidence>
<dbReference type="GO" id="GO:0043235">
    <property type="term" value="C:receptor complex"/>
    <property type="evidence" value="ECO:0007669"/>
    <property type="project" value="TreeGrafter"/>
</dbReference>
<dbReference type="Proteomes" id="UP000050640">
    <property type="component" value="Unplaced"/>
</dbReference>
<dbReference type="PANTHER" id="PTHR24416">
    <property type="entry name" value="TYROSINE-PROTEIN KINASE RECEPTOR"/>
    <property type="match status" value="1"/>
</dbReference>
<dbReference type="SUPFAM" id="SSF56112">
    <property type="entry name" value="Protein kinase-like (PK-like)"/>
    <property type="match status" value="1"/>
</dbReference>
<feature type="chain" id="PRO_5007630815" evidence="3">
    <location>
        <begin position="18"/>
        <end position="956"/>
    </location>
</feature>
<feature type="region of interest" description="Disordered" evidence="1">
    <location>
        <begin position="925"/>
        <end position="944"/>
    </location>
</feature>
<dbReference type="GO" id="GO:0007169">
    <property type="term" value="P:cell surface receptor protein tyrosine kinase signaling pathway"/>
    <property type="evidence" value="ECO:0007669"/>
    <property type="project" value="TreeGrafter"/>
</dbReference>
<dbReference type="InterPro" id="IPR001245">
    <property type="entry name" value="Ser-Thr/Tyr_kinase_cat_dom"/>
</dbReference>
<feature type="signal peptide" evidence="3">
    <location>
        <begin position="1"/>
        <end position="17"/>
    </location>
</feature>
<keyword evidence="3" id="KW-0732">Signal</keyword>
<dbReference type="GO" id="GO:0005524">
    <property type="term" value="F:ATP binding"/>
    <property type="evidence" value="ECO:0007669"/>
    <property type="project" value="InterPro"/>
</dbReference>
<dbReference type="GO" id="GO:0005886">
    <property type="term" value="C:plasma membrane"/>
    <property type="evidence" value="ECO:0007669"/>
    <property type="project" value="TreeGrafter"/>
</dbReference>
<dbReference type="InterPro" id="IPR008266">
    <property type="entry name" value="Tyr_kinase_AS"/>
</dbReference>
<evidence type="ECO:0000313" key="6">
    <source>
        <dbReference type="WBParaSite" id="EEL_0000490201-mRNA-1"/>
    </source>
</evidence>
<keyword evidence="2" id="KW-0812">Transmembrane</keyword>
<dbReference type="PROSITE" id="PS50011">
    <property type="entry name" value="PROTEIN_KINASE_DOM"/>
    <property type="match status" value="1"/>
</dbReference>
<keyword evidence="2" id="KW-0472">Membrane</keyword>
<protein>
    <submittedName>
        <fullName evidence="6">Protein kinase domain-containing protein</fullName>
    </submittedName>
</protein>
<evidence type="ECO:0000256" key="3">
    <source>
        <dbReference type="SAM" id="SignalP"/>
    </source>
</evidence>
<organism evidence="5 6">
    <name type="scientific">Elaeophora elaphi</name>
    <dbReference type="NCBI Taxonomy" id="1147741"/>
    <lineage>
        <taxon>Eukaryota</taxon>
        <taxon>Metazoa</taxon>
        <taxon>Ecdysozoa</taxon>
        <taxon>Nematoda</taxon>
        <taxon>Chromadorea</taxon>
        <taxon>Rhabditida</taxon>
        <taxon>Spirurina</taxon>
        <taxon>Spiruromorpha</taxon>
        <taxon>Filarioidea</taxon>
        <taxon>Onchocercidae</taxon>
        <taxon>Elaeophora</taxon>
    </lineage>
</organism>
<evidence type="ECO:0000259" key="4">
    <source>
        <dbReference type="PROSITE" id="PS50011"/>
    </source>
</evidence>
<proteinExistence type="predicted"/>
<accession>A0A158Q7K9</accession>
<dbReference type="AlphaFoldDB" id="A0A158Q7K9"/>
<dbReference type="InterPro" id="IPR020635">
    <property type="entry name" value="Tyr_kinase_cat_dom"/>
</dbReference>
<evidence type="ECO:0000256" key="2">
    <source>
        <dbReference type="SAM" id="Phobius"/>
    </source>
</evidence>
<dbReference type="GO" id="GO:0004714">
    <property type="term" value="F:transmembrane receptor protein tyrosine kinase activity"/>
    <property type="evidence" value="ECO:0007669"/>
    <property type="project" value="TreeGrafter"/>
</dbReference>
<sequence>MYQLWILSLFIILQVKCESVINSTLSRVRTCQLRCVAKCVTDDKQSSHYCEEECKKNMANDLCTDKIRDKEFCWKTCGGNLNEGPEPEIPEDIKWSYTPSYLINITWQGDGSLYLLEMARKSDSNEYDYDSLIITTKSLLNYTKSETSFCKPLLFRLASVTSGGVSNFSSTYEIPPASPEIIENLTFQSMEYINQSFSESGYNSNGTIKLILKYAPPKYNWPLGEKDIKVDLLFHMVSCNIPDLSKAIPAPEFVTNNEPRTLVAEFGADLMYRKCQFLYYVSGVQSYRCGTTKTNNDFNQKSMKPLKINCATVENSPCNDSPLIHHPPMCGQVEGFNYQILNDHVNSDDLNTNITVNVTFRSMLMRKKPIYFVAFYGDAEPFDREIDVELLGVDMRHILGNATNCPKFSRDGTCAVNFKFVKLNPINASLIITNLRMNKLYGVTICAVIDPHNLTYPEVSGVALGMKSKANKIFIDSEAFKKHRPNLLTGVIAGSTATLVLLLVGTFIWVQRKQNAKIKMHQLKLEQMKQDNGLRYTNLPRKQDVWELERRNLIIYDDQKLGSGAFGSVYKGRLIGIAKGNKNAQSTLGINLMRAENCDVAVKKLLEYADQLSKSEFLNEISLMKTLGYHERLVNMLACITETEPYCLIVEYCSDGDLLHFLRKRCAYMMKLTEMGINYDGPNLDEKINSDLVITLKQLLMFAVQISYGLEYLSQKGFVHRDVAARNILVHEKTNAKIGDFGLCRYIYRDSANYKSKGGRLPVKWMSPEAIKHYEFTMHSDVTPYNANFSWSFGILMFEIVTLGGSPYPGIQPDEMLEHLDAGGRMDQPDNCPNNYYEVMRSCWAHEPSMRPDFGTIRQKLASQLEDITDQYSYLKLDNQRDYYNVIYDTDVLKDKKETMENNAVAEMLEFETIKTKDTFNSAPSTDLQEDFSNKTSTIPYSNGTIRDRNIITNGS</sequence>
<dbReference type="PRINTS" id="PR00109">
    <property type="entry name" value="TYRKINASE"/>
</dbReference>
<keyword evidence="5" id="KW-1185">Reference proteome</keyword>
<feature type="domain" description="Protein kinase" evidence="4">
    <location>
        <begin position="555"/>
        <end position="875"/>
    </location>
</feature>
<dbReference type="FunFam" id="1.10.510.10:FF:000994">
    <property type="entry name" value="Hypoxia Inhibited Receptor tyrosine kinase"/>
    <property type="match status" value="1"/>
</dbReference>
<name>A0A158Q7K9_9BILA</name>